<dbReference type="PROSITE" id="PS01129">
    <property type="entry name" value="PSI_RLU"/>
    <property type="match status" value="1"/>
</dbReference>
<dbReference type="CDD" id="cd00165">
    <property type="entry name" value="S4"/>
    <property type="match status" value="1"/>
</dbReference>
<sequence>MTPTKLTSFIISKNLANLRADRAAADLLPHLSRSKAKILIEAHGFYHNQHFSKDPGARLKEKDEVSFPEILAKPQEPPKTIARDIPLNLLYEDNDLIILDKSAGLVVHPAPGHLDDTLVNALMAHCPDVFSTEQNDTVEKLETHENHPENYGGEDRPGIVHRLDKETSGVMVVAKSPLAFKELSRAFAERDLSRRYVALVWGNPPDTGEWEGNIGRSRNDRKKMAVLKDSGKPAKTYFKVLERFGKNGENLALVECKLATGRTHQIRVHFSHHGFPLVGDPVYLKNIPRFAKTLPPASRNYLLDFPRQALHAAHLGFKHPKTGEWVEFSTELPPDFKEILEHLREAEKNQGKA</sequence>
<comment type="caution">
    <text evidence="7">The sequence shown here is derived from an EMBL/GenBank/DDBJ whole genome shotgun (WGS) entry which is preliminary data.</text>
</comment>
<organism evidence="7 8">
    <name type="scientific">Lasius niger</name>
    <name type="common">Black garden ant</name>
    <dbReference type="NCBI Taxonomy" id="67767"/>
    <lineage>
        <taxon>Eukaryota</taxon>
        <taxon>Metazoa</taxon>
        <taxon>Ecdysozoa</taxon>
        <taxon>Arthropoda</taxon>
        <taxon>Hexapoda</taxon>
        <taxon>Insecta</taxon>
        <taxon>Pterygota</taxon>
        <taxon>Neoptera</taxon>
        <taxon>Endopterygota</taxon>
        <taxon>Hymenoptera</taxon>
        <taxon>Apocrita</taxon>
        <taxon>Aculeata</taxon>
        <taxon>Formicoidea</taxon>
        <taxon>Formicidae</taxon>
        <taxon>Formicinae</taxon>
        <taxon>Lasius</taxon>
        <taxon>Lasius</taxon>
    </lineage>
</organism>
<accession>A0A0J7KEH9</accession>
<comment type="function">
    <text evidence="5">Responsible for synthesis of pseudouridine from uracil.</text>
</comment>
<dbReference type="Gene3D" id="3.30.2350.10">
    <property type="entry name" value="Pseudouridine synthase"/>
    <property type="match status" value="1"/>
</dbReference>
<dbReference type="AlphaFoldDB" id="A0A0J7KEH9"/>
<dbReference type="InterPro" id="IPR036986">
    <property type="entry name" value="S4_RNA-bd_sf"/>
</dbReference>
<dbReference type="PANTHER" id="PTHR21600">
    <property type="entry name" value="MITOCHONDRIAL RNA PSEUDOURIDINE SYNTHASE"/>
    <property type="match status" value="1"/>
</dbReference>
<dbReference type="InterPro" id="IPR006145">
    <property type="entry name" value="PsdUridine_synth_RsuA/RluA"/>
</dbReference>
<keyword evidence="4" id="KW-0694">RNA-binding</keyword>
<dbReference type="CDD" id="cd02869">
    <property type="entry name" value="PseudoU_synth_RluA_like"/>
    <property type="match status" value="1"/>
</dbReference>
<evidence type="ECO:0000256" key="4">
    <source>
        <dbReference type="PROSITE-ProRule" id="PRU00182"/>
    </source>
</evidence>
<evidence type="ECO:0000256" key="5">
    <source>
        <dbReference type="RuleBase" id="RU362028"/>
    </source>
</evidence>
<proteinExistence type="inferred from homology"/>
<protein>
    <recommendedName>
        <fullName evidence="5">Pseudouridine synthase</fullName>
        <ecNumber evidence="5">5.4.99.-</ecNumber>
    </recommendedName>
</protein>
<dbReference type="InterPro" id="IPR006225">
    <property type="entry name" value="PsdUridine_synth_RluC/D"/>
</dbReference>
<dbReference type="PROSITE" id="PS50889">
    <property type="entry name" value="S4"/>
    <property type="match status" value="1"/>
</dbReference>
<evidence type="ECO:0000256" key="3">
    <source>
        <dbReference type="PIRSR" id="PIRSR606225-1"/>
    </source>
</evidence>
<dbReference type="EMBL" id="LBMM01008418">
    <property type="protein sequence ID" value="KMQ88898.1"/>
    <property type="molecule type" value="Genomic_DNA"/>
</dbReference>
<dbReference type="EC" id="5.4.99.-" evidence="5"/>
<evidence type="ECO:0000313" key="7">
    <source>
        <dbReference type="EMBL" id="KMQ88898.1"/>
    </source>
</evidence>
<dbReference type="Proteomes" id="UP000036403">
    <property type="component" value="Unassembled WGS sequence"/>
</dbReference>
<comment type="catalytic activity">
    <reaction evidence="5">
        <text>a uridine in RNA = a pseudouridine in RNA</text>
        <dbReference type="Rhea" id="RHEA:48348"/>
        <dbReference type="Rhea" id="RHEA-COMP:12068"/>
        <dbReference type="Rhea" id="RHEA-COMP:12069"/>
        <dbReference type="ChEBI" id="CHEBI:65314"/>
        <dbReference type="ChEBI" id="CHEBI:65315"/>
    </reaction>
</comment>
<comment type="similarity">
    <text evidence="1 5">Belongs to the pseudouridine synthase RluA family.</text>
</comment>
<dbReference type="GO" id="GO:0000455">
    <property type="term" value="P:enzyme-directed rRNA pseudouridine synthesis"/>
    <property type="evidence" value="ECO:0007669"/>
    <property type="project" value="TreeGrafter"/>
</dbReference>
<feature type="domain" description="Pseudouridine synthase RsuA/RluA-like" evidence="6">
    <location>
        <begin position="95"/>
        <end position="272"/>
    </location>
</feature>
<name>A0A0J7KEH9_LASNI</name>
<feature type="active site" evidence="3">
    <location>
        <position position="164"/>
    </location>
</feature>
<evidence type="ECO:0000259" key="6">
    <source>
        <dbReference type="Pfam" id="PF00849"/>
    </source>
</evidence>
<reference evidence="7 8" key="1">
    <citation type="submission" date="2015-04" db="EMBL/GenBank/DDBJ databases">
        <title>Lasius niger genome sequencing.</title>
        <authorList>
            <person name="Konorov E.A."/>
            <person name="Nikitin M.A."/>
            <person name="Kirill M.V."/>
            <person name="Chang P."/>
        </authorList>
    </citation>
    <scope>NUCLEOTIDE SEQUENCE [LARGE SCALE GENOMIC DNA]</scope>
    <source>
        <tissue evidence="7">Whole</tissue>
    </source>
</reference>
<dbReference type="InterPro" id="IPR020103">
    <property type="entry name" value="PsdUridine_synth_cat_dom_sf"/>
</dbReference>
<dbReference type="PaxDb" id="67767-A0A0J7KEH9"/>
<dbReference type="SUPFAM" id="SSF55120">
    <property type="entry name" value="Pseudouridine synthase"/>
    <property type="match status" value="1"/>
</dbReference>
<keyword evidence="2 5" id="KW-0413">Isomerase</keyword>
<dbReference type="Pfam" id="PF00849">
    <property type="entry name" value="PseudoU_synth_2"/>
    <property type="match status" value="1"/>
</dbReference>
<evidence type="ECO:0000313" key="8">
    <source>
        <dbReference type="Proteomes" id="UP000036403"/>
    </source>
</evidence>
<dbReference type="PANTHER" id="PTHR21600:SF44">
    <property type="entry name" value="RIBOSOMAL LARGE SUBUNIT PSEUDOURIDINE SYNTHASE D"/>
    <property type="match status" value="1"/>
</dbReference>
<dbReference type="STRING" id="67767.A0A0J7KEH9"/>
<dbReference type="GO" id="GO:0009982">
    <property type="term" value="F:pseudouridine synthase activity"/>
    <property type="evidence" value="ECO:0007669"/>
    <property type="project" value="InterPro"/>
</dbReference>
<dbReference type="InterPro" id="IPR050188">
    <property type="entry name" value="RluA_PseudoU_synthase"/>
</dbReference>
<dbReference type="GO" id="GO:0003723">
    <property type="term" value="F:RNA binding"/>
    <property type="evidence" value="ECO:0007669"/>
    <property type="project" value="UniProtKB-KW"/>
</dbReference>
<dbReference type="Gene3D" id="3.10.290.10">
    <property type="entry name" value="RNA-binding S4 domain"/>
    <property type="match status" value="1"/>
</dbReference>
<dbReference type="InterPro" id="IPR006224">
    <property type="entry name" value="PsdUridine_synth_RluA-like_CS"/>
</dbReference>
<dbReference type="NCBIfam" id="TIGR00005">
    <property type="entry name" value="rluA_subfam"/>
    <property type="match status" value="1"/>
</dbReference>
<gene>
    <name evidence="7" type="ORF">RF55_11543</name>
</gene>
<evidence type="ECO:0000256" key="2">
    <source>
        <dbReference type="ARBA" id="ARBA00023235"/>
    </source>
</evidence>
<dbReference type="OrthoDB" id="418349at2759"/>
<keyword evidence="8" id="KW-1185">Reference proteome</keyword>
<evidence type="ECO:0000256" key="1">
    <source>
        <dbReference type="ARBA" id="ARBA00010876"/>
    </source>
</evidence>